<dbReference type="GO" id="GO:0016758">
    <property type="term" value="F:hexosyltransferase activity"/>
    <property type="evidence" value="ECO:0007669"/>
    <property type="project" value="TreeGrafter"/>
</dbReference>
<organism evidence="3 4">
    <name type="scientific">Leucothrix pacifica</name>
    <dbReference type="NCBI Taxonomy" id="1247513"/>
    <lineage>
        <taxon>Bacteria</taxon>
        <taxon>Pseudomonadati</taxon>
        <taxon>Pseudomonadota</taxon>
        <taxon>Gammaproteobacteria</taxon>
        <taxon>Thiotrichales</taxon>
        <taxon>Thiotrichaceae</taxon>
        <taxon>Leucothrix</taxon>
    </lineage>
</organism>
<dbReference type="Pfam" id="PF03808">
    <property type="entry name" value="Glyco_tran_WecG"/>
    <property type="match status" value="1"/>
</dbReference>
<dbReference type="InterPro" id="IPR004629">
    <property type="entry name" value="WecG_TagA_CpsF"/>
</dbReference>
<keyword evidence="1" id="KW-0328">Glycosyltransferase</keyword>
<dbReference type="EMBL" id="QGKM01000041">
    <property type="protein sequence ID" value="PWQ95794.1"/>
    <property type="molecule type" value="Genomic_DNA"/>
</dbReference>
<dbReference type="CDD" id="cd06533">
    <property type="entry name" value="Glyco_transf_WecG_TagA"/>
    <property type="match status" value="1"/>
</dbReference>
<gene>
    <name evidence="3" type="ORF">DKW60_13915</name>
</gene>
<dbReference type="AlphaFoldDB" id="A0A317CAZ0"/>
<evidence type="ECO:0000256" key="1">
    <source>
        <dbReference type="ARBA" id="ARBA00022676"/>
    </source>
</evidence>
<dbReference type="RefSeq" id="WP_109838266.1">
    <property type="nucleotide sequence ID" value="NZ_QGKM01000041.1"/>
</dbReference>
<sequence length="258" mass="29468">MKRKIWNIGFSEISKESVLTELDQHIEHSSSCKSIAFVNPHSQVTAQKKPELLNKINQFDYVLCDGIGTELAAKLFRKYNIKRLSGPTFFKLLSKSLNRENNEVSYFFLGSTDYVLAKIQNNMHKHYPNVSVVGTYSPPMGSFTDQENASIIRRINQSNCTVLWVGMTAPKQEEWIADNLSLINAKVAAGIGAEFDYFAETKVRPPQWISVMGLQWLHRLVTQPKTWQRTVLSTPIYITNVLRYWFKTKGAGDNLKES</sequence>
<accession>A0A317CAZ0</accession>
<dbReference type="Proteomes" id="UP000245539">
    <property type="component" value="Unassembled WGS sequence"/>
</dbReference>
<evidence type="ECO:0000256" key="2">
    <source>
        <dbReference type="ARBA" id="ARBA00022679"/>
    </source>
</evidence>
<name>A0A317CAZ0_9GAMM</name>
<protein>
    <submittedName>
        <fullName evidence="3">Glycosyltransferase</fullName>
    </submittedName>
</protein>
<dbReference type="OrthoDB" id="9808602at2"/>
<dbReference type="NCBIfam" id="TIGR00696">
    <property type="entry name" value="wecG_tagA_cpsF"/>
    <property type="match status" value="1"/>
</dbReference>
<evidence type="ECO:0000313" key="3">
    <source>
        <dbReference type="EMBL" id="PWQ95794.1"/>
    </source>
</evidence>
<dbReference type="PANTHER" id="PTHR34136:SF1">
    <property type="entry name" value="UDP-N-ACETYL-D-MANNOSAMINURONIC ACID TRANSFERASE"/>
    <property type="match status" value="1"/>
</dbReference>
<proteinExistence type="predicted"/>
<reference evidence="3 4" key="1">
    <citation type="submission" date="2018-05" db="EMBL/GenBank/DDBJ databases">
        <title>Leucothrix arctica sp. nov., isolated from Arctic seawater.</title>
        <authorList>
            <person name="Choi A."/>
            <person name="Baek K."/>
        </authorList>
    </citation>
    <scope>NUCLEOTIDE SEQUENCE [LARGE SCALE GENOMIC DNA]</scope>
    <source>
        <strain evidence="3 4">JCM 18388</strain>
    </source>
</reference>
<dbReference type="PANTHER" id="PTHR34136">
    <property type="match status" value="1"/>
</dbReference>
<keyword evidence="2 3" id="KW-0808">Transferase</keyword>
<keyword evidence="4" id="KW-1185">Reference proteome</keyword>
<comment type="caution">
    <text evidence="3">The sequence shown here is derived from an EMBL/GenBank/DDBJ whole genome shotgun (WGS) entry which is preliminary data.</text>
</comment>
<evidence type="ECO:0000313" key="4">
    <source>
        <dbReference type="Proteomes" id="UP000245539"/>
    </source>
</evidence>